<dbReference type="NCBIfam" id="TIGR00152">
    <property type="entry name" value="dephospho-CoA kinase"/>
    <property type="match status" value="1"/>
</dbReference>
<evidence type="ECO:0000313" key="8">
    <source>
        <dbReference type="Proteomes" id="UP001501221"/>
    </source>
</evidence>
<comment type="subcellular location">
    <subcellularLocation>
        <location evidence="5">Cytoplasm</location>
    </subcellularLocation>
</comment>
<dbReference type="HAMAP" id="MF_00376">
    <property type="entry name" value="Dephospho_CoA_kinase"/>
    <property type="match status" value="1"/>
</dbReference>
<comment type="caution">
    <text evidence="7">The sequence shown here is derived from an EMBL/GenBank/DDBJ whole genome shotgun (WGS) entry which is preliminary data.</text>
</comment>
<evidence type="ECO:0000256" key="5">
    <source>
        <dbReference type="HAMAP-Rule" id="MF_00376"/>
    </source>
</evidence>
<dbReference type="CDD" id="cd02022">
    <property type="entry name" value="DPCK"/>
    <property type="match status" value="1"/>
</dbReference>
<reference evidence="7 8" key="1">
    <citation type="journal article" date="2019" name="Int. J. Syst. Evol. Microbiol.">
        <title>The Global Catalogue of Microorganisms (GCM) 10K type strain sequencing project: providing services to taxonomists for standard genome sequencing and annotation.</title>
        <authorList>
            <consortium name="The Broad Institute Genomics Platform"/>
            <consortium name="The Broad Institute Genome Sequencing Center for Infectious Disease"/>
            <person name="Wu L."/>
            <person name="Ma J."/>
        </authorList>
    </citation>
    <scope>NUCLEOTIDE SEQUENCE [LARGE SCALE GENOMIC DNA]</scope>
    <source>
        <strain evidence="7 8">JCM 16211</strain>
    </source>
</reference>
<dbReference type="Proteomes" id="UP001501221">
    <property type="component" value="Unassembled WGS sequence"/>
</dbReference>
<dbReference type="Gene3D" id="3.40.50.300">
    <property type="entry name" value="P-loop containing nucleotide triphosphate hydrolases"/>
    <property type="match status" value="1"/>
</dbReference>
<keyword evidence="5" id="KW-0808">Transferase</keyword>
<keyword evidence="5 7" id="KW-0418">Kinase</keyword>
<evidence type="ECO:0000313" key="7">
    <source>
        <dbReference type="EMBL" id="GAA0200065.1"/>
    </source>
</evidence>
<comment type="similarity">
    <text evidence="1 5">Belongs to the CoaE family.</text>
</comment>
<evidence type="ECO:0000256" key="4">
    <source>
        <dbReference type="ARBA" id="ARBA00022993"/>
    </source>
</evidence>
<dbReference type="EC" id="2.7.1.24" evidence="5 6"/>
<keyword evidence="2 5" id="KW-0547">Nucleotide-binding</keyword>
<keyword evidence="4 5" id="KW-0173">Coenzyme A biosynthesis</keyword>
<evidence type="ECO:0000256" key="6">
    <source>
        <dbReference type="NCBIfam" id="TIGR00152"/>
    </source>
</evidence>
<dbReference type="Pfam" id="PF01121">
    <property type="entry name" value="CoaE"/>
    <property type="match status" value="1"/>
</dbReference>
<evidence type="ECO:0000256" key="3">
    <source>
        <dbReference type="ARBA" id="ARBA00022840"/>
    </source>
</evidence>
<dbReference type="PROSITE" id="PS51219">
    <property type="entry name" value="DPCK"/>
    <property type="match status" value="1"/>
</dbReference>
<keyword evidence="8" id="KW-1185">Reference proteome</keyword>
<protein>
    <recommendedName>
        <fullName evidence="5 6">Dephospho-CoA kinase</fullName>
        <ecNumber evidence="5 6">2.7.1.24</ecNumber>
    </recommendedName>
    <alternativeName>
        <fullName evidence="5">Dephosphocoenzyme A kinase</fullName>
    </alternativeName>
</protein>
<organism evidence="7 8">
    <name type="scientific">Kangiella japonica</name>
    <dbReference type="NCBI Taxonomy" id="647384"/>
    <lineage>
        <taxon>Bacteria</taxon>
        <taxon>Pseudomonadati</taxon>
        <taxon>Pseudomonadota</taxon>
        <taxon>Gammaproteobacteria</taxon>
        <taxon>Kangiellales</taxon>
        <taxon>Kangiellaceae</taxon>
        <taxon>Kangiella</taxon>
    </lineage>
</organism>
<dbReference type="InterPro" id="IPR027417">
    <property type="entry name" value="P-loop_NTPase"/>
</dbReference>
<dbReference type="InterPro" id="IPR001977">
    <property type="entry name" value="Depp_CoAkinase"/>
</dbReference>
<dbReference type="GO" id="GO:0016301">
    <property type="term" value="F:kinase activity"/>
    <property type="evidence" value="ECO:0007669"/>
    <property type="project" value="UniProtKB-KW"/>
</dbReference>
<comment type="function">
    <text evidence="5">Catalyzes the phosphorylation of the 3'-hydroxyl group of dephosphocoenzyme A to form coenzyme A.</text>
</comment>
<keyword evidence="3 5" id="KW-0067">ATP-binding</keyword>
<dbReference type="PANTHER" id="PTHR10695:SF46">
    <property type="entry name" value="BIFUNCTIONAL COENZYME A SYNTHASE-RELATED"/>
    <property type="match status" value="1"/>
</dbReference>
<evidence type="ECO:0000256" key="1">
    <source>
        <dbReference type="ARBA" id="ARBA00009018"/>
    </source>
</evidence>
<evidence type="ECO:0000256" key="2">
    <source>
        <dbReference type="ARBA" id="ARBA00022741"/>
    </source>
</evidence>
<keyword evidence="5" id="KW-0963">Cytoplasm</keyword>
<gene>
    <name evidence="5 7" type="primary">coaE</name>
    <name evidence="7" type="ORF">GCM10009123_04280</name>
</gene>
<accession>A0ABN0SU55</accession>
<comment type="pathway">
    <text evidence="5">Cofactor biosynthesis; coenzyme A biosynthesis; CoA from (R)-pantothenate: step 5/5.</text>
</comment>
<comment type="catalytic activity">
    <reaction evidence="5">
        <text>3'-dephospho-CoA + ATP = ADP + CoA + H(+)</text>
        <dbReference type="Rhea" id="RHEA:18245"/>
        <dbReference type="ChEBI" id="CHEBI:15378"/>
        <dbReference type="ChEBI" id="CHEBI:30616"/>
        <dbReference type="ChEBI" id="CHEBI:57287"/>
        <dbReference type="ChEBI" id="CHEBI:57328"/>
        <dbReference type="ChEBI" id="CHEBI:456216"/>
        <dbReference type="EC" id="2.7.1.24"/>
    </reaction>
</comment>
<feature type="binding site" evidence="5">
    <location>
        <begin position="12"/>
        <end position="17"/>
    </location>
    <ligand>
        <name>ATP</name>
        <dbReference type="ChEBI" id="CHEBI:30616"/>
    </ligand>
</feature>
<name>A0ABN0SU55_9GAMM</name>
<dbReference type="EMBL" id="BAAAFM010000001">
    <property type="protein sequence ID" value="GAA0200065.1"/>
    <property type="molecule type" value="Genomic_DNA"/>
</dbReference>
<dbReference type="RefSeq" id="WP_343985839.1">
    <property type="nucleotide sequence ID" value="NZ_BAAAFM010000001.1"/>
</dbReference>
<proteinExistence type="inferred from homology"/>
<dbReference type="PANTHER" id="PTHR10695">
    <property type="entry name" value="DEPHOSPHO-COA KINASE-RELATED"/>
    <property type="match status" value="1"/>
</dbReference>
<dbReference type="SUPFAM" id="SSF52540">
    <property type="entry name" value="P-loop containing nucleoside triphosphate hydrolases"/>
    <property type="match status" value="1"/>
</dbReference>
<sequence length="213" mass="23954">MTLHIVLTGGIASGKTAVSRFFEELGVKVIDADIIAREVVEPGSSGLKQISEHFGDTVLLDNGALNRQALRKIVFNDDAKREWLNGLLHPMIRNRMTELRTEAEKCDELYTVSVIPLYFETIHGTAEAQNYHRVLVVDSSEETQLERLMKRDGDNLQLAQSLMSSQAKRQKRLSIADDIINNNSDLHSLKQQVISLDSHYRDLARNGRNEQGG</sequence>